<dbReference type="EMBL" id="JAACLJ010000003">
    <property type="protein sequence ID" value="KAF4589385.1"/>
    <property type="molecule type" value="Genomic_DNA"/>
</dbReference>
<keyword evidence="3" id="KW-1185">Reference proteome</keyword>
<dbReference type="OrthoDB" id="4920357at2759"/>
<evidence type="ECO:0000313" key="2">
    <source>
        <dbReference type="EMBL" id="KAF4589385.1"/>
    </source>
</evidence>
<reference evidence="2 3" key="1">
    <citation type="journal article" date="2020" name="G3 (Bethesda)">
        <title>Genetic Underpinnings of Host Manipulation by Ophiocordyceps as Revealed by Comparative Transcriptomics.</title>
        <authorList>
            <person name="Will I."/>
            <person name="Das B."/>
            <person name="Trinh T."/>
            <person name="Brachmann A."/>
            <person name="Ohm R.A."/>
            <person name="de Bekker C."/>
        </authorList>
    </citation>
    <scope>NUCLEOTIDE SEQUENCE [LARGE SCALE GENOMIC DNA]</scope>
    <source>
        <strain evidence="2 3">EC05</strain>
    </source>
</reference>
<evidence type="ECO:0000256" key="1">
    <source>
        <dbReference type="SAM" id="MobiDB-lite"/>
    </source>
</evidence>
<comment type="caution">
    <text evidence="2">The sequence shown here is derived from an EMBL/GenBank/DDBJ whole genome shotgun (WGS) entry which is preliminary data.</text>
</comment>
<feature type="compositionally biased region" description="Low complexity" evidence="1">
    <location>
        <begin position="57"/>
        <end position="84"/>
    </location>
</feature>
<gene>
    <name evidence="2" type="ORF">GQ602_003274</name>
</gene>
<accession>A0A8H4Q7V9</accession>
<protein>
    <submittedName>
        <fullName evidence="2">Uncharacterized protein</fullName>
    </submittedName>
</protein>
<evidence type="ECO:0000313" key="3">
    <source>
        <dbReference type="Proteomes" id="UP000562929"/>
    </source>
</evidence>
<dbReference type="AlphaFoldDB" id="A0A8H4Q7V9"/>
<dbReference type="Proteomes" id="UP000562929">
    <property type="component" value="Unassembled WGS sequence"/>
</dbReference>
<proteinExistence type="predicted"/>
<feature type="region of interest" description="Disordered" evidence="1">
    <location>
        <begin position="53"/>
        <end position="132"/>
    </location>
</feature>
<feature type="compositionally biased region" description="Polar residues" evidence="1">
    <location>
        <begin position="99"/>
        <end position="132"/>
    </location>
</feature>
<sequence length="132" mass="14315">MMSVCGFWSRPTSVQHSQYSTGFTFTCPPISDIYFTIMAGPYDTQVHQVLRETPLQTSSRTSNRSTASYAPSSTTSSPQRSISPGIRRVYGASDHAAQVTRSPNGPTVINHNRTGYQPGSPSPSYGGTYASR</sequence>
<name>A0A8H4Q7V9_9HYPO</name>
<organism evidence="2 3">
    <name type="scientific">Ophiocordyceps camponoti-floridani</name>
    <dbReference type="NCBI Taxonomy" id="2030778"/>
    <lineage>
        <taxon>Eukaryota</taxon>
        <taxon>Fungi</taxon>
        <taxon>Dikarya</taxon>
        <taxon>Ascomycota</taxon>
        <taxon>Pezizomycotina</taxon>
        <taxon>Sordariomycetes</taxon>
        <taxon>Hypocreomycetidae</taxon>
        <taxon>Hypocreales</taxon>
        <taxon>Ophiocordycipitaceae</taxon>
        <taxon>Ophiocordyceps</taxon>
    </lineage>
</organism>